<evidence type="ECO:0000259" key="8">
    <source>
        <dbReference type="Pfam" id="PF13742"/>
    </source>
</evidence>
<dbReference type="Pfam" id="PF13742">
    <property type="entry name" value="tRNA_anti_2"/>
    <property type="match status" value="1"/>
</dbReference>
<protein>
    <recommendedName>
        <fullName evidence="5">Exodeoxyribonuclease 7 large subunit</fullName>
        <ecNumber evidence="5">3.1.11.6</ecNumber>
    </recommendedName>
    <alternativeName>
        <fullName evidence="5">Exodeoxyribonuclease VII large subunit</fullName>
        <shortName evidence="5">Exonuclease VII large subunit</shortName>
    </alternativeName>
</protein>
<evidence type="ECO:0000256" key="1">
    <source>
        <dbReference type="ARBA" id="ARBA00022490"/>
    </source>
</evidence>
<evidence type="ECO:0000259" key="7">
    <source>
        <dbReference type="Pfam" id="PF02601"/>
    </source>
</evidence>
<proteinExistence type="inferred from homology"/>
<comment type="subunit">
    <text evidence="5">Heterooligomer composed of large and small subunits.</text>
</comment>
<feature type="domain" description="Exonuclease VII large subunit C-terminal" evidence="7">
    <location>
        <begin position="134"/>
        <end position="356"/>
    </location>
</feature>
<evidence type="ECO:0000256" key="3">
    <source>
        <dbReference type="ARBA" id="ARBA00022801"/>
    </source>
</evidence>
<feature type="domain" description="OB-fold nucleic acid binding" evidence="8">
    <location>
        <begin position="15"/>
        <end position="109"/>
    </location>
</feature>
<comment type="catalytic activity">
    <reaction evidence="5 6">
        <text>Exonucleolytic cleavage in either 5'- to 3'- or 3'- to 5'-direction to yield nucleoside 5'-phosphates.</text>
        <dbReference type="EC" id="3.1.11.6"/>
    </reaction>
</comment>
<dbReference type="PANTHER" id="PTHR30008">
    <property type="entry name" value="EXODEOXYRIBONUCLEASE 7 LARGE SUBUNIT"/>
    <property type="match status" value="1"/>
</dbReference>
<gene>
    <name evidence="5 9" type="primary">xseA</name>
    <name evidence="9" type="ORF">NJ959_13225</name>
</gene>
<dbReference type="InterPro" id="IPR020579">
    <property type="entry name" value="Exonuc_VII_lsu_C"/>
</dbReference>
<comment type="similarity">
    <text evidence="5 6">Belongs to the XseA family.</text>
</comment>
<dbReference type="GO" id="GO:0009318">
    <property type="term" value="C:exodeoxyribonuclease VII complex"/>
    <property type="evidence" value="ECO:0007669"/>
    <property type="project" value="UniProtKB-UniRule"/>
</dbReference>
<keyword evidence="10" id="KW-1185">Reference proteome</keyword>
<dbReference type="NCBIfam" id="TIGR00237">
    <property type="entry name" value="xseA"/>
    <property type="match status" value="1"/>
</dbReference>
<reference evidence="9" key="1">
    <citation type="submission" date="2022-06" db="EMBL/GenBank/DDBJ databases">
        <title>New cyanobacteria of genus Symplocastrum in benthos of Lake Baikal.</title>
        <authorList>
            <person name="Sorokovikova E."/>
            <person name="Tikhonova I."/>
            <person name="Krasnopeev A."/>
            <person name="Evseev P."/>
            <person name="Gladkikh A."/>
            <person name="Belykh O."/>
        </authorList>
    </citation>
    <scope>NUCLEOTIDE SEQUENCE</scope>
    <source>
        <strain evidence="9">BBK-W-15</strain>
    </source>
</reference>
<dbReference type="InterPro" id="IPR003753">
    <property type="entry name" value="Exonuc_VII_L"/>
</dbReference>
<dbReference type="GO" id="GO:0003676">
    <property type="term" value="F:nucleic acid binding"/>
    <property type="evidence" value="ECO:0007669"/>
    <property type="project" value="InterPro"/>
</dbReference>
<name>A0AAE3GRK5_9CYAN</name>
<dbReference type="EC" id="3.1.11.6" evidence="5"/>
<evidence type="ECO:0000256" key="2">
    <source>
        <dbReference type="ARBA" id="ARBA00022722"/>
    </source>
</evidence>
<comment type="caution">
    <text evidence="9">The sequence shown here is derived from an EMBL/GenBank/DDBJ whole genome shotgun (WGS) entry which is preliminary data.</text>
</comment>
<dbReference type="PANTHER" id="PTHR30008:SF0">
    <property type="entry name" value="EXODEOXYRIBONUCLEASE 7 LARGE SUBUNIT"/>
    <property type="match status" value="1"/>
</dbReference>
<keyword evidence="3 5" id="KW-0378">Hydrolase</keyword>
<evidence type="ECO:0000256" key="5">
    <source>
        <dbReference type="HAMAP-Rule" id="MF_00378"/>
    </source>
</evidence>
<dbReference type="Proteomes" id="UP001204953">
    <property type="component" value="Unassembled WGS sequence"/>
</dbReference>
<evidence type="ECO:0000313" key="9">
    <source>
        <dbReference type="EMBL" id="MCP2729415.1"/>
    </source>
</evidence>
<accession>A0AAE3GRK5</accession>
<dbReference type="RefSeq" id="WP_254012201.1">
    <property type="nucleotide sequence ID" value="NZ_JAMZMM010000114.1"/>
</dbReference>
<dbReference type="InterPro" id="IPR025824">
    <property type="entry name" value="OB-fold_nuc-bd_dom"/>
</dbReference>
<dbReference type="HAMAP" id="MF_00378">
    <property type="entry name" value="Exonuc_7_L"/>
    <property type="match status" value="1"/>
</dbReference>
<organism evidence="9 10">
    <name type="scientific">Limnofasciculus baicalensis BBK-W-15</name>
    <dbReference type="NCBI Taxonomy" id="2699891"/>
    <lineage>
        <taxon>Bacteria</taxon>
        <taxon>Bacillati</taxon>
        <taxon>Cyanobacteriota</taxon>
        <taxon>Cyanophyceae</taxon>
        <taxon>Coleofasciculales</taxon>
        <taxon>Coleofasciculaceae</taxon>
        <taxon>Limnofasciculus</taxon>
        <taxon>Limnofasciculus baicalensis</taxon>
    </lineage>
</organism>
<evidence type="ECO:0000313" key="10">
    <source>
        <dbReference type="Proteomes" id="UP001204953"/>
    </source>
</evidence>
<dbReference type="CDD" id="cd04489">
    <property type="entry name" value="ExoVII_LU_OBF"/>
    <property type="match status" value="1"/>
</dbReference>
<dbReference type="GO" id="GO:0005737">
    <property type="term" value="C:cytoplasm"/>
    <property type="evidence" value="ECO:0007669"/>
    <property type="project" value="UniProtKB-SubCell"/>
</dbReference>
<comment type="subcellular location">
    <subcellularLocation>
        <location evidence="5 6">Cytoplasm</location>
    </subcellularLocation>
</comment>
<evidence type="ECO:0000256" key="4">
    <source>
        <dbReference type="ARBA" id="ARBA00022839"/>
    </source>
</evidence>
<keyword evidence="2 5" id="KW-0540">Nuclease</keyword>
<dbReference type="GO" id="GO:0008855">
    <property type="term" value="F:exodeoxyribonuclease VII activity"/>
    <property type="evidence" value="ECO:0007669"/>
    <property type="project" value="UniProtKB-UniRule"/>
</dbReference>
<sequence length="410" mass="45327">MNSSTSSTQILETTLSVASLTDYIQELLEEDEQLRRAWVIGEVSSTSKHRSGIFFTLQDPNTKASIKCVVWQSQISKLVQLPQSGEQLIVLGSIRIYPQRGEYQIAVWQALPGGEGFQSLRYNQLRNQLAAEGLFAAQRKRNLPINPQIIAVVTSPQAAAWGDIQQTLYYRYPGLKVLLSPAQVQGETAPESIVKAIERVERDGRAQLLIISRGGGATEDLACFNDERVVRAIANCSIPVLTGIGHERDESLADLAADVSVHTPTAVAATAVPELSTLIAQHQERKRALSQGVMEVLGKYRHRLDYLKERLQPLPLDRKLQVQKNAIAILKQELIKSTSRRLSQGHQECEFLRQKLATLDPNNVLKRGYAVVRGNDGTILRSVSGLVVGEELQVKLGEGEVMVKVVEIVD</sequence>
<evidence type="ECO:0000256" key="6">
    <source>
        <dbReference type="RuleBase" id="RU004355"/>
    </source>
</evidence>
<keyword evidence="4 5" id="KW-0269">Exonuclease</keyword>
<dbReference type="GO" id="GO:0006308">
    <property type="term" value="P:DNA catabolic process"/>
    <property type="evidence" value="ECO:0007669"/>
    <property type="project" value="UniProtKB-UniRule"/>
</dbReference>
<dbReference type="EMBL" id="JAMZMM010000114">
    <property type="protein sequence ID" value="MCP2729415.1"/>
    <property type="molecule type" value="Genomic_DNA"/>
</dbReference>
<keyword evidence="1 5" id="KW-0963">Cytoplasm</keyword>
<dbReference type="Pfam" id="PF02601">
    <property type="entry name" value="Exonuc_VII_L"/>
    <property type="match status" value="1"/>
</dbReference>
<comment type="function">
    <text evidence="5">Bidirectionally degrades single-stranded DNA into large acid-insoluble oligonucleotides, which are then degraded further into small acid-soluble oligonucleotides.</text>
</comment>
<dbReference type="AlphaFoldDB" id="A0AAE3GRK5"/>